<dbReference type="Proteomes" id="UP000646827">
    <property type="component" value="Unassembled WGS sequence"/>
</dbReference>
<dbReference type="OrthoDB" id="2225568at2759"/>
<dbReference type="AlphaFoldDB" id="A0A8H7VSC1"/>
<evidence type="ECO:0000313" key="2">
    <source>
        <dbReference type="Proteomes" id="UP000646827"/>
    </source>
</evidence>
<name>A0A8H7VSC1_9FUNG</name>
<organism evidence="1 2">
    <name type="scientific">Circinella minor</name>
    <dbReference type="NCBI Taxonomy" id="1195481"/>
    <lineage>
        <taxon>Eukaryota</taxon>
        <taxon>Fungi</taxon>
        <taxon>Fungi incertae sedis</taxon>
        <taxon>Mucoromycota</taxon>
        <taxon>Mucoromycotina</taxon>
        <taxon>Mucoromycetes</taxon>
        <taxon>Mucorales</taxon>
        <taxon>Lichtheimiaceae</taxon>
        <taxon>Circinella</taxon>
    </lineage>
</organism>
<dbReference type="EMBL" id="JAEPRB010000030">
    <property type="protein sequence ID" value="KAG2225264.1"/>
    <property type="molecule type" value="Genomic_DNA"/>
</dbReference>
<protein>
    <submittedName>
        <fullName evidence="1">Uncharacterized protein</fullName>
    </submittedName>
</protein>
<evidence type="ECO:0000313" key="1">
    <source>
        <dbReference type="EMBL" id="KAG2225264.1"/>
    </source>
</evidence>
<accession>A0A8H7VSC1</accession>
<proteinExistence type="predicted"/>
<gene>
    <name evidence="1" type="ORF">INT45_001488</name>
</gene>
<keyword evidence="2" id="KW-1185">Reference proteome</keyword>
<sequence length="68" mass="7847">MHLQKINLCLLERDNSIFNKDNAKSATEHDFVGEVWVPIITAILNEDRDFRSGIGPRLINNIKKNITR</sequence>
<reference evidence="1 2" key="1">
    <citation type="submission" date="2020-12" db="EMBL/GenBank/DDBJ databases">
        <title>Metabolic potential, ecology and presence of endohyphal bacteria is reflected in genomic diversity of Mucoromycotina.</title>
        <authorList>
            <person name="Muszewska A."/>
            <person name="Okrasinska A."/>
            <person name="Steczkiewicz K."/>
            <person name="Drgas O."/>
            <person name="Orlowska M."/>
            <person name="Perlinska-Lenart U."/>
            <person name="Aleksandrzak-Piekarczyk T."/>
            <person name="Szatraj K."/>
            <person name="Zielenkiewicz U."/>
            <person name="Pilsyk S."/>
            <person name="Malc E."/>
            <person name="Mieczkowski P."/>
            <person name="Kruszewska J.S."/>
            <person name="Biernat P."/>
            <person name="Pawlowska J."/>
        </authorList>
    </citation>
    <scope>NUCLEOTIDE SEQUENCE [LARGE SCALE GENOMIC DNA]</scope>
    <source>
        <strain evidence="1 2">CBS 142.35</strain>
    </source>
</reference>
<comment type="caution">
    <text evidence="1">The sequence shown here is derived from an EMBL/GenBank/DDBJ whole genome shotgun (WGS) entry which is preliminary data.</text>
</comment>